<reference evidence="1 2" key="1">
    <citation type="submission" date="2017-06" db="EMBL/GenBank/DDBJ databases">
        <title>Comparative genomic analysis of Ambrosia Fusariam Clade fungi.</title>
        <authorList>
            <person name="Stajich J.E."/>
            <person name="Carrillo J."/>
            <person name="Kijimoto T."/>
            <person name="Eskalen A."/>
            <person name="O'Donnell K."/>
            <person name="Kasson M."/>
        </authorList>
    </citation>
    <scope>NUCLEOTIDE SEQUENCE [LARGE SCALE GENOMIC DNA]</scope>
    <source>
        <strain evidence="1 2">NRRL62584</strain>
    </source>
</reference>
<dbReference type="PANTHER" id="PTHR42085:SF2">
    <property type="entry name" value="F-BOX DOMAIN-CONTAINING PROTEIN"/>
    <property type="match status" value="1"/>
</dbReference>
<evidence type="ECO:0000313" key="1">
    <source>
        <dbReference type="EMBL" id="RSL42093.1"/>
    </source>
</evidence>
<dbReference type="InterPro" id="IPR038883">
    <property type="entry name" value="AN11006-like"/>
</dbReference>
<dbReference type="OrthoDB" id="62952at2759"/>
<keyword evidence="2" id="KW-1185">Reference proteome</keyword>
<dbReference type="EMBL" id="NKCI01000383">
    <property type="protein sequence ID" value="RSL42093.1"/>
    <property type="molecule type" value="Genomic_DNA"/>
</dbReference>
<name>A0A428NMS2_9HYPO</name>
<dbReference type="PANTHER" id="PTHR42085">
    <property type="entry name" value="F-BOX DOMAIN-CONTAINING PROTEIN"/>
    <property type="match status" value="1"/>
</dbReference>
<dbReference type="AlphaFoldDB" id="A0A428NMS2"/>
<proteinExistence type="predicted"/>
<protein>
    <submittedName>
        <fullName evidence="1">Uncharacterized protein</fullName>
    </submittedName>
</protein>
<evidence type="ECO:0000313" key="2">
    <source>
        <dbReference type="Proteomes" id="UP000288168"/>
    </source>
</evidence>
<gene>
    <name evidence="1" type="ORF">CEP54_015605</name>
</gene>
<comment type="caution">
    <text evidence="1">The sequence shown here is derived from an EMBL/GenBank/DDBJ whole genome shotgun (WGS) entry which is preliminary data.</text>
</comment>
<accession>A0A428NMS2</accession>
<organism evidence="1 2">
    <name type="scientific">Fusarium duplospermum</name>
    <dbReference type="NCBI Taxonomy" id="1325734"/>
    <lineage>
        <taxon>Eukaryota</taxon>
        <taxon>Fungi</taxon>
        <taxon>Dikarya</taxon>
        <taxon>Ascomycota</taxon>
        <taxon>Pezizomycotina</taxon>
        <taxon>Sordariomycetes</taxon>
        <taxon>Hypocreomycetidae</taxon>
        <taxon>Hypocreales</taxon>
        <taxon>Nectriaceae</taxon>
        <taxon>Fusarium</taxon>
        <taxon>Fusarium solani species complex</taxon>
    </lineage>
</organism>
<sequence length="246" mass="28667">MAPESITPIPNLSARCTLLAMPPEIRLHIYQFCIPQNMCTEFPVLVYYRDPRSRRLYCDGWPEVHTDADESAFPGLLLLCRQITNEVKPMLYGRTTFVFEHTFAHGHHSFPFSPETKKLMREVIIKLRGNYPAFPPLHPGVWDDILLNLRQLGVIIEDVGGFRSLRAPPFFDRPPRPERTASFTTIFEYLGQALPNETHVVVDTNKREQFNQIIENQMPGRCVFQELRVRHKCNFSRWTWGIEDLL</sequence>
<dbReference type="Proteomes" id="UP000288168">
    <property type="component" value="Unassembled WGS sequence"/>
</dbReference>